<dbReference type="InterPro" id="IPR002421">
    <property type="entry name" value="5-3_exonuclease"/>
</dbReference>
<dbReference type="InterPro" id="IPR012337">
    <property type="entry name" value="RNaseH-like_sf"/>
</dbReference>
<evidence type="ECO:0000256" key="10">
    <source>
        <dbReference type="ARBA" id="ARBA00022801"/>
    </source>
</evidence>
<dbReference type="AlphaFoldDB" id="A0A419SIF0"/>
<dbReference type="SUPFAM" id="SSF53098">
    <property type="entry name" value="Ribonuclease H-like"/>
    <property type="match status" value="1"/>
</dbReference>
<dbReference type="RefSeq" id="WP_120189019.1">
    <property type="nucleotide sequence ID" value="NZ_MCHY01000008.1"/>
</dbReference>
<reference evidence="21 22" key="1">
    <citation type="submission" date="2016-08" db="EMBL/GenBank/DDBJ databases">
        <title>Novel Firmicute Genomes.</title>
        <authorList>
            <person name="Poppleton D.I."/>
            <person name="Gribaldo S."/>
        </authorList>
    </citation>
    <scope>NUCLEOTIDE SEQUENCE [LARGE SCALE GENOMIC DNA]</scope>
    <source>
        <strain evidence="21 22">RAOx-1</strain>
    </source>
</reference>
<dbReference type="NCBIfam" id="NF004397">
    <property type="entry name" value="PRK05755.1"/>
    <property type="match status" value="1"/>
</dbReference>
<dbReference type="Pfam" id="PF22619">
    <property type="entry name" value="DNA_polI_exo1"/>
    <property type="match status" value="1"/>
</dbReference>
<evidence type="ECO:0000256" key="14">
    <source>
        <dbReference type="ARBA" id="ARBA00023204"/>
    </source>
</evidence>
<dbReference type="InterPro" id="IPR019760">
    <property type="entry name" value="DNA-dir_DNA_pol_A_CS"/>
</dbReference>
<dbReference type="Gene3D" id="3.30.70.370">
    <property type="match status" value="1"/>
</dbReference>
<dbReference type="InterPro" id="IPR020045">
    <property type="entry name" value="DNA_polI_H3TH"/>
</dbReference>
<dbReference type="InterPro" id="IPR029060">
    <property type="entry name" value="PIN-like_dom_sf"/>
</dbReference>
<dbReference type="InterPro" id="IPR008918">
    <property type="entry name" value="HhH2"/>
</dbReference>
<feature type="domain" description="5'-3' exonuclease" evidence="19">
    <location>
        <begin position="4"/>
        <end position="263"/>
    </location>
</feature>
<dbReference type="InterPro" id="IPR036397">
    <property type="entry name" value="RNaseH_sf"/>
</dbReference>
<keyword evidence="12 17" id="KW-0239">DNA-directed DNA polymerase</keyword>
<dbReference type="SMART" id="SM00482">
    <property type="entry name" value="POLAc"/>
    <property type="match status" value="1"/>
</dbReference>
<dbReference type="InterPro" id="IPR054690">
    <property type="entry name" value="DNA_polI_exonuclease"/>
</dbReference>
<sequence>MNNKKFIILDGNSIAYRAFYALPLLNNASGLHTNAVYGFTTMLLKILEEQKPTHLLVAFDAGKVVFRHEDYQDYKAGRARTPGELSEQFPYIRELLDHFKIKHIEQEGYEADDIIGTLTLQADQEAIPTVIVTGDKDMLQLVSEYVQVALIRRGISEVEWYTPATIKEEYGLAPNQIIDLKGLMGDTSDNIPGVPGVGEKTALKLLHQFDSMERVLDSIDEVSGKRLKENLEKYRDDAVMSKELATIHRSVPIELPIDSLLYTGYESEEVGKIFEKFEFNSLMERVGQEATVEDKSLAEVDFTIVTEENWDDFETMLCDDCCLYVELDGTNVHRAELIGFGLEHDEKVVYIPYQTAKQWTGFQEWLQADNGKVVHDLKQAKVALAWHDLRIEGVALDIMLASYLINPSESKFDLQEVVKRASGQTILSDEEVYGKKAVKNKLDAEQVGAHVAKKVTLIRKSQQALSEQLQEADMSALFHDLEMPLASVLAEMEYTGINVDLQQLKGMGQQLEGQLSDLTNEIHQQAGQQFNINSPKQLGEILFDKLGLPVIKKTKTGYSTNADVLDKLQGQHEIIPQILHYRQLGKLYSTYIEGLIKEIHPQTGRLHTSYNQATTATGRLSSVEPNLQNIPIRLEEGRRIRQSFVPSEDSWVILSADYSQIELRVLAHIAGDENLVEAFLQGADIHTKTAMNVFGVLADDVTSDMRRQAKAVNFGIIYGISDYGLSQNLNITRKEAASFIERYFDVFQGVQEYMKDIVEKAKQDGYVTTLLNRRRYLPEITHRNFNIRSFAERTAMNTPIQGSAADIIKLAMVNMSRALTEKKLRSRMLLQVHDELVFEVPKEELEQMKQLVAETMEQAITLRVPLKVEVSWGDTWYDTK</sequence>
<evidence type="ECO:0000256" key="9">
    <source>
        <dbReference type="ARBA" id="ARBA00022763"/>
    </source>
</evidence>
<dbReference type="CDD" id="cd09859">
    <property type="entry name" value="PIN_53EXO"/>
    <property type="match status" value="1"/>
</dbReference>
<dbReference type="SMART" id="SM00279">
    <property type="entry name" value="HhH2"/>
    <property type="match status" value="1"/>
</dbReference>
<evidence type="ECO:0000256" key="6">
    <source>
        <dbReference type="ARBA" id="ARBA00022695"/>
    </source>
</evidence>
<dbReference type="InterPro" id="IPR036279">
    <property type="entry name" value="5-3_exonuclease_C_sf"/>
</dbReference>
<protein>
    <recommendedName>
        <fullName evidence="4 16">DNA polymerase I</fullName>
        <ecNumber evidence="3 16">2.7.7.7</ecNumber>
    </recommendedName>
</protein>
<dbReference type="OrthoDB" id="9806424at2"/>
<dbReference type="Gene3D" id="3.40.50.1010">
    <property type="entry name" value="5'-nuclease"/>
    <property type="match status" value="1"/>
</dbReference>
<dbReference type="CDD" id="cd06140">
    <property type="entry name" value="DNA_polA_I_Bacillus_like_exo"/>
    <property type="match status" value="1"/>
</dbReference>
<dbReference type="Gene3D" id="1.20.1060.10">
    <property type="entry name" value="Taq DNA Polymerase, Chain T, domain 4"/>
    <property type="match status" value="1"/>
</dbReference>
<dbReference type="PRINTS" id="PR00868">
    <property type="entry name" value="DNAPOLI"/>
</dbReference>
<dbReference type="Pfam" id="PF02739">
    <property type="entry name" value="5_3_exonuc_N"/>
    <property type="match status" value="1"/>
</dbReference>
<evidence type="ECO:0000256" key="3">
    <source>
        <dbReference type="ARBA" id="ARBA00012417"/>
    </source>
</evidence>
<dbReference type="InterPro" id="IPR002298">
    <property type="entry name" value="DNA_polymerase_A"/>
</dbReference>
<evidence type="ECO:0000256" key="5">
    <source>
        <dbReference type="ARBA" id="ARBA00022679"/>
    </source>
</evidence>
<dbReference type="Gene3D" id="1.10.150.20">
    <property type="entry name" value="5' to 3' exonuclease, C-terminal subdomain"/>
    <property type="match status" value="2"/>
</dbReference>
<dbReference type="GO" id="GO:0006261">
    <property type="term" value="P:DNA-templated DNA replication"/>
    <property type="evidence" value="ECO:0007669"/>
    <property type="project" value="UniProtKB-UniRule"/>
</dbReference>
<dbReference type="InterPro" id="IPR043502">
    <property type="entry name" value="DNA/RNA_pol_sf"/>
</dbReference>
<dbReference type="InterPro" id="IPR020046">
    <property type="entry name" value="5-3_exonucl_a-hlix_arch_N"/>
</dbReference>
<gene>
    <name evidence="17" type="primary">polA</name>
    <name evidence="21" type="ORF">BEP19_05010</name>
</gene>
<evidence type="ECO:0000256" key="11">
    <source>
        <dbReference type="ARBA" id="ARBA00022839"/>
    </source>
</evidence>
<keyword evidence="6 17" id="KW-0548">Nucleotidyltransferase</keyword>
<dbReference type="SMART" id="SM00474">
    <property type="entry name" value="35EXOc"/>
    <property type="match status" value="1"/>
</dbReference>
<feature type="domain" description="3'-5' exonuclease" evidence="18">
    <location>
        <begin position="301"/>
        <end position="470"/>
    </location>
</feature>
<dbReference type="NCBIfam" id="TIGR00593">
    <property type="entry name" value="pola"/>
    <property type="match status" value="1"/>
</dbReference>
<organism evidence="21 22">
    <name type="scientific">Ammoniphilus oxalaticus</name>
    <dbReference type="NCBI Taxonomy" id="66863"/>
    <lineage>
        <taxon>Bacteria</taxon>
        <taxon>Bacillati</taxon>
        <taxon>Bacillota</taxon>
        <taxon>Bacilli</taxon>
        <taxon>Bacillales</taxon>
        <taxon>Paenibacillaceae</taxon>
        <taxon>Aneurinibacillus group</taxon>
        <taxon>Ammoniphilus</taxon>
    </lineage>
</organism>
<keyword evidence="11" id="KW-0269">Exonuclease</keyword>
<evidence type="ECO:0000256" key="4">
    <source>
        <dbReference type="ARBA" id="ARBA00020311"/>
    </source>
</evidence>
<dbReference type="InterPro" id="IPR002562">
    <property type="entry name" value="3'-5'_exonuclease_dom"/>
</dbReference>
<comment type="catalytic activity">
    <reaction evidence="15 17">
        <text>DNA(n) + a 2'-deoxyribonucleoside 5'-triphosphate = DNA(n+1) + diphosphate</text>
        <dbReference type="Rhea" id="RHEA:22508"/>
        <dbReference type="Rhea" id="RHEA-COMP:17339"/>
        <dbReference type="Rhea" id="RHEA-COMP:17340"/>
        <dbReference type="ChEBI" id="CHEBI:33019"/>
        <dbReference type="ChEBI" id="CHEBI:61560"/>
        <dbReference type="ChEBI" id="CHEBI:173112"/>
        <dbReference type="EC" id="2.7.7.7"/>
    </reaction>
</comment>
<keyword evidence="9 17" id="KW-0227">DNA damage</keyword>
<evidence type="ECO:0000256" key="15">
    <source>
        <dbReference type="ARBA" id="ARBA00049244"/>
    </source>
</evidence>
<evidence type="ECO:0000256" key="2">
    <source>
        <dbReference type="ARBA" id="ARBA00011541"/>
    </source>
</evidence>
<comment type="similarity">
    <text evidence="1 17">Belongs to the DNA polymerase type-A family.</text>
</comment>
<proteinExistence type="inferred from homology"/>
<dbReference type="PANTHER" id="PTHR10133">
    <property type="entry name" value="DNA POLYMERASE I"/>
    <property type="match status" value="1"/>
</dbReference>
<keyword evidence="13 17" id="KW-0238">DNA-binding</keyword>
<evidence type="ECO:0000256" key="16">
    <source>
        <dbReference type="NCBIfam" id="TIGR00593"/>
    </source>
</evidence>
<evidence type="ECO:0000259" key="20">
    <source>
        <dbReference type="SMART" id="SM00482"/>
    </source>
</evidence>
<evidence type="ECO:0000259" key="18">
    <source>
        <dbReference type="SMART" id="SM00474"/>
    </source>
</evidence>
<dbReference type="FunFam" id="1.10.150.20:FF:000003">
    <property type="entry name" value="DNA polymerase I"/>
    <property type="match status" value="1"/>
</dbReference>
<dbReference type="GO" id="GO:0003677">
    <property type="term" value="F:DNA binding"/>
    <property type="evidence" value="ECO:0007669"/>
    <property type="project" value="UniProtKB-UniRule"/>
</dbReference>
<dbReference type="SMART" id="SM00475">
    <property type="entry name" value="53EXOc"/>
    <property type="match status" value="1"/>
</dbReference>
<keyword evidence="7 17" id="KW-0235">DNA replication</keyword>
<dbReference type="FunFam" id="1.10.150.20:FF:000002">
    <property type="entry name" value="DNA polymerase I"/>
    <property type="match status" value="1"/>
</dbReference>
<keyword evidence="22" id="KW-1185">Reference proteome</keyword>
<dbReference type="Pfam" id="PF00476">
    <property type="entry name" value="DNA_pol_A"/>
    <property type="match status" value="1"/>
</dbReference>
<dbReference type="GO" id="GO:0008409">
    <property type="term" value="F:5'-3' exonuclease activity"/>
    <property type="evidence" value="ECO:0007669"/>
    <property type="project" value="InterPro"/>
</dbReference>
<dbReference type="Gene3D" id="3.30.420.10">
    <property type="entry name" value="Ribonuclease H-like superfamily/Ribonuclease H"/>
    <property type="match status" value="1"/>
</dbReference>
<dbReference type="GO" id="GO:0006302">
    <property type="term" value="P:double-strand break repair"/>
    <property type="evidence" value="ECO:0007669"/>
    <property type="project" value="TreeGrafter"/>
</dbReference>
<dbReference type="EMBL" id="MCHY01000008">
    <property type="protein sequence ID" value="RKD23791.1"/>
    <property type="molecule type" value="Genomic_DNA"/>
</dbReference>
<keyword evidence="14 17" id="KW-0234">DNA repair</keyword>
<dbReference type="Pfam" id="PF01367">
    <property type="entry name" value="5_3_exonuc"/>
    <property type="match status" value="1"/>
</dbReference>
<dbReference type="FunFam" id="3.40.50.1010:FF:000001">
    <property type="entry name" value="DNA polymerase I"/>
    <property type="match status" value="1"/>
</dbReference>
<dbReference type="PROSITE" id="PS00447">
    <property type="entry name" value="DNA_POLYMERASE_A"/>
    <property type="match status" value="1"/>
</dbReference>
<feature type="domain" description="DNA-directed DNA polymerase family A palm" evidence="20">
    <location>
        <begin position="637"/>
        <end position="844"/>
    </location>
</feature>
<dbReference type="EC" id="2.7.7.7" evidence="3 16"/>
<dbReference type="CDD" id="cd08637">
    <property type="entry name" value="DNA_pol_A_pol_I_C"/>
    <property type="match status" value="1"/>
</dbReference>
<evidence type="ECO:0000256" key="17">
    <source>
        <dbReference type="RuleBase" id="RU004460"/>
    </source>
</evidence>
<dbReference type="SUPFAM" id="SSF88723">
    <property type="entry name" value="PIN domain-like"/>
    <property type="match status" value="1"/>
</dbReference>
<evidence type="ECO:0000256" key="7">
    <source>
        <dbReference type="ARBA" id="ARBA00022705"/>
    </source>
</evidence>
<comment type="subunit">
    <text evidence="2 17">Single-chain monomer with multiple functions.</text>
</comment>
<dbReference type="GO" id="GO:0003887">
    <property type="term" value="F:DNA-directed DNA polymerase activity"/>
    <property type="evidence" value="ECO:0007669"/>
    <property type="project" value="UniProtKB-UniRule"/>
</dbReference>
<dbReference type="Proteomes" id="UP000284219">
    <property type="component" value="Unassembled WGS sequence"/>
</dbReference>
<dbReference type="PANTHER" id="PTHR10133:SF27">
    <property type="entry name" value="DNA POLYMERASE NU"/>
    <property type="match status" value="1"/>
</dbReference>
<evidence type="ECO:0000313" key="21">
    <source>
        <dbReference type="EMBL" id="RKD23791.1"/>
    </source>
</evidence>
<evidence type="ECO:0000259" key="19">
    <source>
        <dbReference type="SMART" id="SM00475"/>
    </source>
</evidence>
<accession>A0A419SIF0</accession>
<name>A0A419SIF0_9BACL</name>
<evidence type="ECO:0000256" key="12">
    <source>
        <dbReference type="ARBA" id="ARBA00022932"/>
    </source>
</evidence>
<dbReference type="InterPro" id="IPR001098">
    <property type="entry name" value="DNA-dir_DNA_pol_A_palm_dom"/>
</dbReference>
<evidence type="ECO:0000256" key="13">
    <source>
        <dbReference type="ARBA" id="ARBA00023125"/>
    </source>
</evidence>
<keyword evidence="10" id="KW-0378">Hydrolase</keyword>
<dbReference type="FunFam" id="1.20.1060.10:FF:000001">
    <property type="entry name" value="DNA polymerase I"/>
    <property type="match status" value="1"/>
</dbReference>
<dbReference type="InterPro" id="IPR018320">
    <property type="entry name" value="DNA_polymerase_1"/>
</dbReference>
<comment type="caution">
    <text evidence="21">The sequence shown here is derived from an EMBL/GenBank/DDBJ whole genome shotgun (WGS) entry which is preliminary data.</text>
</comment>
<dbReference type="SUPFAM" id="SSF56672">
    <property type="entry name" value="DNA/RNA polymerases"/>
    <property type="match status" value="1"/>
</dbReference>
<dbReference type="GO" id="GO:0008408">
    <property type="term" value="F:3'-5' exonuclease activity"/>
    <property type="evidence" value="ECO:0007669"/>
    <property type="project" value="InterPro"/>
</dbReference>
<keyword evidence="5 17" id="KW-0808">Transferase</keyword>
<evidence type="ECO:0000256" key="8">
    <source>
        <dbReference type="ARBA" id="ARBA00022722"/>
    </source>
</evidence>
<evidence type="ECO:0000313" key="22">
    <source>
        <dbReference type="Proteomes" id="UP000284219"/>
    </source>
</evidence>
<evidence type="ECO:0000256" key="1">
    <source>
        <dbReference type="ARBA" id="ARBA00007705"/>
    </source>
</evidence>
<dbReference type="CDD" id="cd09898">
    <property type="entry name" value="H3TH_53EXO"/>
    <property type="match status" value="1"/>
</dbReference>
<dbReference type="SUPFAM" id="SSF47807">
    <property type="entry name" value="5' to 3' exonuclease, C-terminal subdomain"/>
    <property type="match status" value="1"/>
</dbReference>
<keyword evidence="8" id="KW-0540">Nuclease</keyword>